<sequence>MGGSSSSVTMTAENARLTFPHLQQVFDIQDQEIEIENTRKKIFNYIVSGIDHAPANDIMKNLVKYAISYITAAVEDSQDPIDRKIERHIGRYLYTQLSAEFDEIKRKLKLIQHCMAINGWKDAYADISYCISRCGVLLSLFLNNINHALVMGTLFKELCLVYIALGLVLAEYNAVHIPHIIDRFNEIEEAVKKFKEAACFTDPLRPDMMGIQIMDRLGEDLEGGSSDSGYFDLVGEINSIKYEELTNYKRQLERQIQTKKNKFQQFAITIAGGNGQGDDLNQLYSPEGIFIDNDKSIYIADSENDRIVKWKLNSNTGQIFADENGKKNQNNQLNSPANIIFDKENNSFIISDYGNERIIRYFGQNETNQQILISNISCLGLTMDKNGFIYVSDSQNNEVRRWKQGDEKGELVAGGNGKGNHLNQLNHPRNIFIDDDYSLSISDLENHRVMKWKKDAKEGIIVAGGNGKGNSLKQLSYPEGVIVDHLGQIYVADEDNDRVMRWCEGDEDGEIVVGGNGQGNQSNQLHGPLGLSFDNEENLYVVDRNNHRIQKFEKLSN</sequence>
<accession>A0A813PP37</accession>
<dbReference type="CDD" id="cd05819">
    <property type="entry name" value="NHL"/>
    <property type="match status" value="1"/>
</dbReference>
<dbReference type="AlphaFoldDB" id="A0A813PP37"/>
<organism evidence="5 6">
    <name type="scientific">Adineta steineri</name>
    <dbReference type="NCBI Taxonomy" id="433720"/>
    <lineage>
        <taxon>Eukaryota</taxon>
        <taxon>Metazoa</taxon>
        <taxon>Spiralia</taxon>
        <taxon>Gnathifera</taxon>
        <taxon>Rotifera</taxon>
        <taxon>Eurotatoria</taxon>
        <taxon>Bdelloidea</taxon>
        <taxon>Adinetida</taxon>
        <taxon>Adinetidae</taxon>
        <taxon>Adineta</taxon>
    </lineage>
</organism>
<evidence type="ECO:0000256" key="3">
    <source>
        <dbReference type="ARBA" id="ARBA00023180"/>
    </source>
</evidence>
<dbReference type="InterPro" id="IPR001258">
    <property type="entry name" value="NHL_repeat"/>
</dbReference>
<evidence type="ECO:0000256" key="1">
    <source>
        <dbReference type="ARBA" id="ARBA00022729"/>
    </source>
</evidence>
<name>A0A813PP37_9BILA</name>
<dbReference type="PANTHER" id="PTHR10680">
    <property type="entry name" value="PEPTIDYL-GLYCINE ALPHA-AMIDATING MONOOXYGENASE"/>
    <property type="match status" value="1"/>
</dbReference>
<feature type="repeat" description="NHL" evidence="4">
    <location>
        <begin position="524"/>
        <end position="555"/>
    </location>
</feature>
<dbReference type="PROSITE" id="PS51125">
    <property type="entry name" value="NHL"/>
    <property type="match status" value="1"/>
</dbReference>
<keyword evidence="2" id="KW-0677">Repeat</keyword>
<keyword evidence="1" id="KW-0732">Signal</keyword>
<evidence type="ECO:0000313" key="5">
    <source>
        <dbReference type="EMBL" id="CAF0753987.1"/>
    </source>
</evidence>
<gene>
    <name evidence="5" type="ORF">JYZ213_LOCUS2660</name>
</gene>
<protein>
    <submittedName>
        <fullName evidence="5">Uncharacterized protein</fullName>
    </submittedName>
</protein>
<dbReference type="Gene3D" id="2.40.10.500">
    <property type="match status" value="1"/>
</dbReference>
<dbReference type="SUPFAM" id="SSF101898">
    <property type="entry name" value="NHL repeat"/>
    <property type="match status" value="1"/>
</dbReference>
<dbReference type="Pfam" id="PF01436">
    <property type="entry name" value="NHL"/>
    <property type="match status" value="1"/>
</dbReference>
<reference evidence="5" key="1">
    <citation type="submission" date="2021-02" db="EMBL/GenBank/DDBJ databases">
        <authorList>
            <person name="Nowell W R."/>
        </authorList>
    </citation>
    <scope>NUCLEOTIDE SEQUENCE</scope>
</reference>
<evidence type="ECO:0000256" key="2">
    <source>
        <dbReference type="ARBA" id="ARBA00022737"/>
    </source>
</evidence>
<dbReference type="InterPro" id="IPR011042">
    <property type="entry name" value="6-blade_b-propeller_TolB-like"/>
</dbReference>
<proteinExistence type="predicted"/>
<evidence type="ECO:0000313" key="6">
    <source>
        <dbReference type="Proteomes" id="UP000663845"/>
    </source>
</evidence>
<comment type="caution">
    <text evidence="5">The sequence shown here is derived from an EMBL/GenBank/DDBJ whole genome shotgun (WGS) entry which is preliminary data.</text>
</comment>
<keyword evidence="3" id="KW-0325">Glycoprotein</keyword>
<dbReference type="Gene3D" id="2.120.10.30">
    <property type="entry name" value="TolB, C-terminal domain"/>
    <property type="match status" value="2"/>
</dbReference>
<evidence type="ECO:0000256" key="4">
    <source>
        <dbReference type="PROSITE-ProRule" id="PRU00504"/>
    </source>
</evidence>
<dbReference type="PANTHER" id="PTHR10680:SF14">
    <property type="entry name" value="PEPTIDYL-GLYCINE ALPHA-AMIDATING MONOOXYGENASE"/>
    <property type="match status" value="1"/>
</dbReference>
<dbReference type="GO" id="GO:0005576">
    <property type="term" value="C:extracellular region"/>
    <property type="evidence" value="ECO:0007669"/>
    <property type="project" value="TreeGrafter"/>
</dbReference>
<dbReference type="EMBL" id="CAJNOG010000014">
    <property type="protein sequence ID" value="CAF0753987.1"/>
    <property type="molecule type" value="Genomic_DNA"/>
</dbReference>
<dbReference type="Proteomes" id="UP000663845">
    <property type="component" value="Unassembled WGS sequence"/>
</dbReference>